<evidence type="ECO:0000313" key="2">
    <source>
        <dbReference type="Proteomes" id="UP000219182"/>
    </source>
</evidence>
<dbReference type="AlphaFoldDB" id="A0A2A6F9S8"/>
<sequence>MLHLLSHLTAKTFAEAAPLAMVRHLALNLIRAMSGKQSIKGKRKLATWDTDYLIAVLQFRVVDPCQHNRRIFAALSSSRYWRKRHRDLDAVSWMDRALFGNRTNPQKYFVGIFVGPRCYCSMPRRLKTNSNFLYLDSASGHHSMPLFFLHIFGAAHGVWPDAPDGTAKSLQLLDAQLVCDSGAERVSDIQKVRAWGMG</sequence>
<gene>
    <name evidence="1" type="ORF">CN311_23385</name>
</gene>
<organism evidence="1 2">
    <name type="scientific">Mesorhizobium sanjuanii</name>
    <dbReference type="NCBI Taxonomy" id="2037900"/>
    <lineage>
        <taxon>Bacteria</taxon>
        <taxon>Pseudomonadati</taxon>
        <taxon>Pseudomonadota</taxon>
        <taxon>Alphaproteobacteria</taxon>
        <taxon>Hyphomicrobiales</taxon>
        <taxon>Phyllobacteriaceae</taxon>
        <taxon>Mesorhizobium</taxon>
    </lineage>
</organism>
<keyword evidence="2" id="KW-1185">Reference proteome</keyword>
<protein>
    <submittedName>
        <fullName evidence="1">Uncharacterized protein</fullName>
    </submittedName>
</protein>
<dbReference type="EMBL" id="NWQG01000172">
    <property type="protein sequence ID" value="PDQ18720.1"/>
    <property type="molecule type" value="Genomic_DNA"/>
</dbReference>
<accession>A0A2A6F9S8</accession>
<name>A0A2A6F9S8_9HYPH</name>
<dbReference type="RefSeq" id="WP_097576047.1">
    <property type="nucleotide sequence ID" value="NZ_NWQG01000172.1"/>
</dbReference>
<reference evidence="1 2" key="1">
    <citation type="submission" date="2017-09" db="EMBL/GenBank/DDBJ databases">
        <title>Mesorhizobum sanjuanii sp. nov. isolated from nodules of Lotus tenuis in saline-alkaline lowlands of Flooding Pampa.</title>
        <authorList>
            <person name="Sannazzaro A.I."/>
            <person name="Torres Tejerizo G.A."/>
            <person name="Fontana F."/>
            <person name="Cumpa Velazquez L.M."/>
            <person name="Hansen L."/>
            <person name="Pistorio M."/>
            <person name="Estrella M.J."/>
        </authorList>
    </citation>
    <scope>NUCLEOTIDE SEQUENCE [LARGE SCALE GENOMIC DNA]</scope>
    <source>
        <strain evidence="1 2">BSA136</strain>
    </source>
</reference>
<evidence type="ECO:0000313" key="1">
    <source>
        <dbReference type="EMBL" id="PDQ18720.1"/>
    </source>
</evidence>
<proteinExistence type="predicted"/>
<dbReference type="Proteomes" id="UP000219182">
    <property type="component" value="Unassembled WGS sequence"/>
</dbReference>
<comment type="caution">
    <text evidence="1">The sequence shown here is derived from an EMBL/GenBank/DDBJ whole genome shotgun (WGS) entry which is preliminary data.</text>
</comment>